<sequence>MPQGVAGNADVIPDTAGEVKAWQQWKLRTVFPPSNSVTAGLAYTEGCSLRVRFLNGAASGSGTEIVTVESPLKSSTTLTSQNLQCGSYTQCSSSSPSSSSLSAGGTLSSDTVVSASSVNRYHSSPPASSSCTLQSCPNACAAHGGTWSAVASTCTVSTGLLRLCARASPVSAAKPSIHRGNTTAPQPATGQGCFVSGGQFQPNQQASLGGATNGSQWNVEVMLRSAQDPYLKYLMLTGGGGFGIPAAYTRVTGIIMLVIGCVLTVSVAATCCCCCLLVRRANKHNNGQPQGYMQNLLYSASQRTHLASWQHKRVIIILL</sequence>
<dbReference type="Proteomes" id="UP000007264">
    <property type="component" value="Unassembled WGS sequence"/>
</dbReference>
<dbReference type="GeneID" id="17041428"/>
<dbReference type="AlphaFoldDB" id="I0YYG7"/>
<accession>I0YYG7</accession>
<comment type="caution">
    <text evidence="2">The sequence shown here is derived from an EMBL/GenBank/DDBJ whole genome shotgun (WGS) entry which is preliminary data.</text>
</comment>
<dbReference type="RefSeq" id="XP_005647980.1">
    <property type="nucleotide sequence ID" value="XM_005647923.1"/>
</dbReference>
<reference evidence="2 3" key="1">
    <citation type="journal article" date="2012" name="Genome Biol.">
        <title>The genome of the polar eukaryotic microalga coccomyxa subellipsoidea reveals traits of cold adaptation.</title>
        <authorList>
            <person name="Blanc G."/>
            <person name="Agarkova I."/>
            <person name="Grimwood J."/>
            <person name="Kuo A."/>
            <person name="Brueggeman A."/>
            <person name="Dunigan D."/>
            <person name="Gurnon J."/>
            <person name="Ladunga I."/>
            <person name="Lindquist E."/>
            <person name="Lucas S."/>
            <person name="Pangilinan J."/>
            <person name="Proschold T."/>
            <person name="Salamov A."/>
            <person name="Schmutz J."/>
            <person name="Weeks D."/>
            <person name="Yamada T."/>
            <person name="Claverie J.M."/>
            <person name="Grigoriev I."/>
            <person name="Van Etten J."/>
            <person name="Lomsadze A."/>
            <person name="Borodovsky M."/>
        </authorList>
    </citation>
    <scope>NUCLEOTIDE SEQUENCE [LARGE SCALE GENOMIC DNA]</scope>
    <source>
        <strain evidence="2 3">C-169</strain>
    </source>
</reference>
<organism evidence="2 3">
    <name type="scientific">Coccomyxa subellipsoidea (strain C-169)</name>
    <name type="common">Green microalga</name>
    <dbReference type="NCBI Taxonomy" id="574566"/>
    <lineage>
        <taxon>Eukaryota</taxon>
        <taxon>Viridiplantae</taxon>
        <taxon>Chlorophyta</taxon>
        <taxon>core chlorophytes</taxon>
        <taxon>Trebouxiophyceae</taxon>
        <taxon>Trebouxiophyceae incertae sedis</taxon>
        <taxon>Coccomyxaceae</taxon>
        <taxon>Coccomyxa</taxon>
        <taxon>Coccomyxa subellipsoidea</taxon>
    </lineage>
</organism>
<dbReference type="EMBL" id="AGSI01000007">
    <property type="protein sequence ID" value="EIE23436.1"/>
    <property type="molecule type" value="Genomic_DNA"/>
</dbReference>
<keyword evidence="3" id="KW-1185">Reference proteome</keyword>
<protein>
    <submittedName>
        <fullName evidence="2">Uncharacterized protein</fullName>
    </submittedName>
</protein>
<dbReference type="KEGG" id="csl:COCSUDRAFT_41684"/>
<evidence type="ECO:0000313" key="2">
    <source>
        <dbReference type="EMBL" id="EIE23436.1"/>
    </source>
</evidence>
<keyword evidence="1" id="KW-0472">Membrane</keyword>
<keyword evidence="1" id="KW-0812">Transmembrane</keyword>
<name>I0YYG7_COCSC</name>
<feature type="transmembrane region" description="Helical" evidence="1">
    <location>
        <begin position="254"/>
        <end position="278"/>
    </location>
</feature>
<keyword evidence="1" id="KW-1133">Transmembrane helix</keyword>
<proteinExistence type="predicted"/>
<gene>
    <name evidence="2" type="ORF">COCSUDRAFT_41684</name>
</gene>
<evidence type="ECO:0000313" key="3">
    <source>
        <dbReference type="Proteomes" id="UP000007264"/>
    </source>
</evidence>
<evidence type="ECO:0000256" key="1">
    <source>
        <dbReference type="SAM" id="Phobius"/>
    </source>
</evidence>